<feature type="transmembrane region" description="Helical" evidence="1">
    <location>
        <begin position="200"/>
        <end position="221"/>
    </location>
</feature>
<accession>A0A401UW06</accession>
<comment type="caution">
    <text evidence="3">The sequence shown here is derived from an EMBL/GenBank/DDBJ whole genome shotgun (WGS) entry which is preliminary data.</text>
</comment>
<evidence type="ECO:0000256" key="1">
    <source>
        <dbReference type="SAM" id="Phobius"/>
    </source>
</evidence>
<sequence length="269" mass="27085">MSGNTTHAEHGWELAARAGYAVSGVLHVLIGVLALQVAVGSGSQQADQSGALGTVASTPFGGAALWFFVVAFAALGAWEVAKAVRGAPPTSGGGAQGSRTNGWRAKAAGRALVYLALAAASFAFARGGGTSSEQQTADLTSRLMSAPGGRILVAAVGLAVVGVGAYHVVKGWKKKFLADLHRLPSGTAGRVVERLGVWGYVLKGVALGVVGVLFVVAAAKADPQAAGGLDQALHTLRDQPGGPFLLGVVALGLVAYGGYAFARARYGRL</sequence>
<dbReference type="EMBL" id="BHYL01000029">
    <property type="protein sequence ID" value="GCD18780.1"/>
    <property type="molecule type" value="Genomic_DNA"/>
</dbReference>
<protein>
    <submittedName>
        <fullName evidence="3">Membrane protein</fullName>
    </submittedName>
</protein>
<dbReference type="Pfam" id="PF06724">
    <property type="entry name" value="DUF1206"/>
    <property type="match status" value="3"/>
</dbReference>
<proteinExistence type="predicted"/>
<gene>
    <name evidence="3" type="ORF">CTKZ_03420</name>
</gene>
<evidence type="ECO:0000313" key="4">
    <source>
        <dbReference type="Proteomes" id="UP000288246"/>
    </source>
</evidence>
<feature type="transmembrane region" description="Helical" evidence="1">
    <location>
        <begin position="20"/>
        <end position="39"/>
    </location>
</feature>
<keyword evidence="4" id="KW-1185">Reference proteome</keyword>
<feature type="transmembrane region" description="Helical" evidence="1">
    <location>
        <begin position="59"/>
        <end position="78"/>
    </location>
</feature>
<feature type="domain" description="DUF1206" evidence="2">
    <location>
        <begin position="106"/>
        <end position="173"/>
    </location>
</feature>
<feature type="transmembrane region" description="Helical" evidence="1">
    <location>
        <begin position="111"/>
        <end position="129"/>
    </location>
</feature>
<organism evidence="3 4">
    <name type="scientific">Cellulomonas algicola</name>
    <dbReference type="NCBI Taxonomy" id="2071633"/>
    <lineage>
        <taxon>Bacteria</taxon>
        <taxon>Bacillati</taxon>
        <taxon>Actinomycetota</taxon>
        <taxon>Actinomycetes</taxon>
        <taxon>Micrococcales</taxon>
        <taxon>Cellulomonadaceae</taxon>
        <taxon>Cellulomonas</taxon>
    </lineage>
</organism>
<evidence type="ECO:0000313" key="3">
    <source>
        <dbReference type="EMBL" id="GCD18780.1"/>
    </source>
</evidence>
<name>A0A401UW06_9CELL</name>
<keyword evidence="1" id="KW-1133">Transmembrane helix</keyword>
<dbReference type="Proteomes" id="UP000288246">
    <property type="component" value="Unassembled WGS sequence"/>
</dbReference>
<dbReference type="InterPro" id="IPR009597">
    <property type="entry name" value="DUF1206"/>
</dbReference>
<keyword evidence="1" id="KW-0812">Transmembrane</keyword>
<feature type="transmembrane region" description="Helical" evidence="1">
    <location>
        <begin position="241"/>
        <end position="262"/>
    </location>
</feature>
<evidence type="ECO:0000259" key="2">
    <source>
        <dbReference type="Pfam" id="PF06724"/>
    </source>
</evidence>
<dbReference type="RefSeq" id="WP_124341335.1">
    <property type="nucleotide sequence ID" value="NZ_BHYL01000029.1"/>
</dbReference>
<feature type="domain" description="DUF1206" evidence="2">
    <location>
        <begin position="18"/>
        <end position="85"/>
    </location>
</feature>
<dbReference type="AlphaFoldDB" id="A0A401UW06"/>
<feature type="domain" description="DUF1206" evidence="2">
    <location>
        <begin position="199"/>
        <end position="267"/>
    </location>
</feature>
<reference evidence="3 4" key="1">
    <citation type="submission" date="2018-11" db="EMBL/GenBank/DDBJ databases">
        <title>Draft genome sequence of Cellulomonas takizawaensis strain TKZ-21.</title>
        <authorList>
            <person name="Yamamura H."/>
            <person name="Hayashi T."/>
            <person name="Hamada M."/>
            <person name="Serisawa Y."/>
            <person name="Matsuyama K."/>
            <person name="Nakagawa Y."/>
            <person name="Otoguro M."/>
            <person name="Yanagida F."/>
            <person name="Hayakawa M."/>
        </authorList>
    </citation>
    <scope>NUCLEOTIDE SEQUENCE [LARGE SCALE GENOMIC DNA]</scope>
    <source>
        <strain evidence="3 4">TKZ-21</strain>
    </source>
</reference>
<feature type="transmembrane region" description="Helical" evidence="1">
    <location>
        <begin position="149"/>
        <end position="169"/>
    </location>
</feature>
<dbReference type="OrthoDB" id="4552598at2"/>
<keyword evidence="1" id="KW-0472">Membrane</keyword>